<reference evidence="1 2" key="1">
    <citation type="journal article" date="2013" name="Curr. Biol.">
        <title>The Genome of the Foraminiferan Reticulomyxa filosa.</title>
        <authorList>
            <person name="Glockner G."/>
            <person name="Hulsmann N."/>
            <person name="Schleicher M."/>
            <person name="Noegel A.A."/>
            <person name="Eichinger L."/>
            <person name="Gallinger C."/>
            <person name="Pawlowski J."/>
            <person name="Sierra R."/>
            <person name="Euteneuer U."/>
            <person name="Pillet L."/>
            <person name="Moustafa A."/>
            <person name="Platzer M."/>
            <person name="Groth M."/>
            <person name="Szafranski K."/>
            <person name="Schliwa M."/>
        </authorList>
    </citation>
    <scope>NUCLEOTIDE SEQUENCE [LARGE SCALE GENOMIC DNA]</scope>
</reference>
<accession>X6LLM7</accession>
<organism evidence="1 2">
    <name type="scientific">Reticulomyxa filosa</name>
    <dbReference type="NCBI Taxonomy" id="46433"/>
    <lineage>
        <taxon>Eukaryota</taxon>
        <taxon>Sar</taxon>
        <taxon>Rhizaria</taxon>
        <taxon>Retaria</taxon>
        <taxon>Foraminifera</taxon>
        <taxon>Monothalamids</taxon>
        <taxon>Reticulomyxidae</taxon>
        <taxon>Reticulomyxa</taxon>
    </lineage>
</organism>
<sequence>MSERPVFSVVEGAAQLARIPSFISSRIVKYTYGTGAGWPIEKVRSHPKISEDHIKKHKYINDINNKEYVGRCFSVFANKDEELKVGQVNYCNIYYVLNIKY</sequence>
<evidence type="ECO:0000313" key="1">
    <source>
        <dbReference type="EMBL" id="ETO01635.1"/>
    </source>
</evidence>
<dbReference type="EMBL" id="ASPP01037786">
    <property type="protein sequence ID" value="ETO01635.1"/>
    <property type="molecule type" value="Genomic_DNA"/>
</dbReference>
<keyword evidence="2" id="KW-1185">Reference proteome</keyword>
<dbReference type="AlphaFoldDB" id="X6LLM7"/>
<dbReference type="Proteomes" id="UP000023152">
    <property type="component" value="Unassembled WGS sequence"/>
</dbReference>
<evidence type="ECO:0000313" key="2">
    <source>
        <dbReference type="Proteomes" id="UP000023152"/>
    </source>
</evidence>
<comment type="caution">
    <text evidence="1">The sequence shown here is derived from an EMBL/GenBank/DDBJ whole genome shotgun (WGS) entry which is preliminary data.</text>
</comment>
<name>X6LLM7_RETFI</name>
<protein>
    <submittedName>
        <fullName evidence="1">Uncharacterized protein</fullName>
    </submittedName>
</protein>
<gene>
    <name evidence="1" type="ORF">RFI_35805</name>
</gene>
<proteinExistence type="predicted"/>